<protein>
    <submittedName>
        <fullName evidence="1">Uncharacterized protein</fullName>
    </submittedName>
</protein>
<evidence type="ECO:0000313" key="2">
    <source>
        <dbReference type="Proteomes" id="UP000236736"/>
    </source>
</evidence>
<accession>A0A1H5XFT5</accession>
<dbReference type="EMBL" id="FNVR01000013">
    <property type="protein sequence ID" value="SEG10569.1"/>
    <property type="molecule type" value="Genomic_DNA"/>
</dbReference>
<dbReference type="Proteomes" id="UP000236736">
    <property type="component" value="Unassembled WGS sequence"/>
</dbReference>
<evidence type="ECO:0000313" key="1">
    <source>
        <dbReference type="EMBL" id="SEG10569.1"/>
    </source>
</evidence>
<reference evidence="2" key="1">
    <citation type="submission" date="2016-10" db="EMBL/GenBank/DDBJ databases">
        <authorList>
            <person name="Varghese N."/>
            <person name="Submissions S."/>
        </authorList>
    </citation>
    <scope>NUCLEOTIDE SEQUENCE [LARGE SCALE GENOMIC DNA]</scope>
    <source>
        <strain evidence="2">DSM 17298</strain>
    </source>
</reference>
<dbReference type="AlphaFoldDB" id="A0A1H5XFT5"/>
<organism evidence="1 2">
    <name type="scientific">Algoriphagus boritolerans DSM 17298 = JCM 18970</name>
    <dbReference type="NCBI Taxonomy" id="1120964"/>
    <lineage>
        <taxon>Bacteria</taxon>
        <taxon>Pseudomonadati</taxon>
        <taxon>Bacteroidota</taxon>
        <taxon>Cytophagia</taxon>
        <taxon>Cytophagales</taxon>
        <taxon>Cyclobacteriaceae</taxon>
        <taxon>Algoriphagus</taxon>
    </lineage>
</organism>
<gene>
    <name evidence="1" type="ORF">SAMN03080598_02505</name>
</gene>
<proteinExistence type="predicted"/>
<name>A0A1H5XFT5_9BACT</name>
<sequence>MILIIGLGIVRPSPNHFAHRNCRFWVSDFPNSHSHAHNHPTVLGETSLSDLNQGKIEMWRARWADVAAGQRSASCGWSFATSRLFGYFLAHKKYQRKKHPEPQKFLIRLACLKSSRTKIVTHWDDYKPCEILPKKNRDRLSDQ</sequence>
<keyword evidence="2" id="KW-1185">Reference proteome</keyword>